<dbReference type="VEuPathDB" id="FungiDB:BTJ68_03813"/>
<dbReference type="EMBL" id="QWIL01000590">
    <property type="protein sequence ID" value="RMY17216.1"/>
    <property type="molecule type" value="Genomic_DNA"/>
</dbReference>
<name>A0A3M6ZPK8_HORWE</name>
<evidence type="ECO:0000313" key="4">
    <source>
        <dbReference type="Proteomes" id="UP000271337"/>
    </source>
</evidence>
<feature type="compositionally biased region" description="Basic and acidic residues" evidence="1">
    <location>
        <begin position="310"/>
        <end position="326"/>
    </location>
</feature>
<dbReference type="Proteomes" id="UP000276864">
    <property type="component" value="Unassembled WGS sequence"/>
</dbReference>
<dbReference type="EMBL" id="QWIM01000425">
    <property type="protein sequence ID" value="RMY34792.1"/>
    <property type="molecule type" value="Genomic_DNA"/>
</dbReference>
<dbReference type="Proteomes" id="UP000271337">
    <property type="component" value="Unassembled WGS sequence"/>
</dbReference>
<gene>
    <name evidence="3" type="ORF">D0866_05034</name>
    <name evidence="2" type="ORF">D0867_06190</name>
</gene>
<dbReference type="InterPro" id="IPR008775">
    <property type="entry name" value="Phytyl_CoA_dOase-like"/>
</dbReference>
<comment type="caution">
    <text evidence="2">The sequence shown here is derived from an EMBL/GenBank/DDBJ whole genome shotgun (WGS) entry which is preliminary data.</text>
</comment>
<dbReference type="Pfam" id="PF05721">
    <property type="entry name" value="PhyH"/>
    <property type="match status" value="1"/>
</dbReference>
<dbReference type="OrthoDB" id="445007at2759"/>
<feature type="region of interest" description="Disordered" evidence="1">
    <location>
        <begin position="301"/>
        <end position="326"/>
    </location>
</feature>
<dbReference type="SUPFAM" id="SSF51197">
    <property type="entry name" value="Clavaminate synthase-like"/>
    <property type="match status" value="1"/>
</dbReference>
<dbReference type="AlphaFoldDB" id="A0A3M6ZPK8"/>
<evidence type="ECO:0000256" key="1">
    <source>
        <dbReference type="SAM" id="MobiDB-lite"/>
    </source>
</evidence>
<reference evidence="4 5" key="1">
    <citation type="journal article" date="2018" name="BMC Genomics">
        <title>Genomic evidence for intraspecific hybridization in a clonal and extremely halotolerant yeast.</title>
        <authorList>
            <person name="Gostincar C."/>
            <person name="Stajich J.E."/>
            <person name="Zupancic J."/>
            <person name="Zalar P."/>
            <person name="Gunde-Cimerman N."/>
        </authorList>
    </citation>
    <scope>NUCLEOTIDE SEQUENCE [LARGE SCALE GENOMIC DNA]</scope>
    <source>
        <strain evidence="3 5">EXF-6651</strain>
        <strain evidence="2 4">EXF-6669</strain>
    </source>
</reference>
<sequence>MSATTTTENAKTSHVTLPVPAAKHALKLDGNDPAYGDWRDDLVRDGYAVIKGAVPRERADSYADAMYSWLEGFIDSGRNARAKTRADKDKLPWIDQKGMCLQYAVTHEDFAWAIRSEPGVVEAFEKVYDDKDLIVSFDAINFGFPNRKDLPENKPWPHQDQDPLKPGFRCLQGLVNMLPNGPDDGGLIVCRGGHMLSEEFHREFINEERIPAWTPEWFGFTDAGMKWLEEKGCQWEKVCAEPGDLLVWDSRTPHYNLSSKTQQPRFCVYTCFMPVSDASQDDLVRKRDAFERWVGTTHWPNARHTGSNVGKRDGEDDPHNRFEPVNKPSLDERAFKLTGIPYIRA</sequence>
<evidence type="ECO:0000313" key="5">
    <source>
        <dbReference type="Proteomes" id="UP000276864"/>
    </source>
</evidence>
<dbReference type="PANTHER" id="PTHR31630:SF7">
    <property type="entry name" value="PHYTANOYL-COA DIOXYGENASE"/>
    <property type="match status" value="1"/>
</dbReference>
<evidence type="ECO:0000313" key="2">
    <source>
        <dbReference type="EMBL" id="RMY17216.1"/>
    </source>
</evidence>
<organism evidence="2 4">
    <name type="scientific">Hortaea werneckii</name>
    <name type="common">Black yeast</name>
    <name type="synonym">Cladosporium werneckii</name>
    <dbReference type="NCBI Taxonomy" id="91943"/>
    <lineage>
        <taxon>Eukaryota</taxon>
        <taxon>Fungi</taxon>
        <taxon>Dikarya</taxon>
        <taxon>Ascomycota</taxon>
        <taxon>Pezizomycotina</taxon>
        <taxon>Dothideomycetes</taxon>
        <taxon>Dothideomycetidae</taxon>
        <taxon>Mycosphaerellales</taxon>
        <taxon>Teratosphaeriaceae</taxon>
        <taxon>Hortaea</taxon>
    </lineage>
</organism>
<accession>A0A3M6ZPK8</accession>
<dbReference type="PANTHER" id="PTHR31630">
    <property type="entry name" value="PHYTANOYL-COA DIOXYGENASE-RELATED-RELATED"/>
    <property type="match status" value="1"/>
</dbReference>
<evidence type="ECO:0008006" key="6">
    <source>
        <dbReference type="Google" id="ProtNLM"/>
    </source>
</evidence>
<protein>
    <recommendedName>
        <fullName evidence="6">Phytanoyl-CoA dioxygenase</fullName>
    </recommendedName>
</protein>
<dbReference type="Gene3D" id="2.60.120.620">
    <property type="entry name" value="q2cbj1_9rhob like domain"/>
    <property type="match status" value="1"/>
</dbReference>
<evidence type="ECO:0000313" key="3">
    <source>
        <dbReference type="EMBL" id="RMY34792.1"/>
    </source>
</evidence>
<proteinExistence type="predicted"/>